<organism evidence="7 8">
    <name type="scientific">Paenibacillus sabuli</name>
    <dbReference type="NCBI Taxonomy" id="2772509"/>
    <lineage>
        <taxon>Bacteria</taxon>
        <taxon>Bacillati</taxon>
        <taxon>Bacillota</taxon>
        <taxon>Bacilli</taxon>
        <taxon>Bacillales</taxon>
        <taxon>Paenibacillaceae</taxon>
        <taxon>Paenibacillus</taxon>
    </lineage>
</organism>
<keyword evidence="4 5" id="KW-0732">Signal</keyword>
<dbReference type="PROSITE" id="PS51257">
    <property type="entry name" value="PROKAR_LIPOPROTEIN"/>
    <property type="match status" value="1"/>
</dbReference>
<keyword evidence="8" id="KW-1185">Reference proteome</keyword>
<feature type="domain" description="Fe/B12 periplasmic-binding" evidence="6">
    <location>
        <begin position="68"/>
        <end position="334"/>
    </location>
</feature>
<protein>
    <submittedName>
        <fullName evidence="7">ABC transporter substrate-binding protein</fullName>
    </submittedName>
</protein>
<evidence type="ECO:0000259" key="6">
    <source>
        <dbReference type="PROSITE" id="PS50983"/>
    </source>
</evidence>
<dbReference type="Proteomes" id="UP000621560">
    <property type="component" value="Unassembled WGS sequence"/>
</dbReference>
<dbReference type="Pfam" id="PF01497">
    <property type="entry name" value="Peripla_BP_2"/>
    <property type="match status" value="1"/>
</dbReference>
<gene>
    <name evidence="7" type="ORF">IDH44_04215</name>
</gene>
<dbReference type="GO" id="GO:1901678">
    <property type="term" value="P:iron coordination entity transport"/>
    <property type="evidence" value="ECO:0007669"/>
    <property type="project" value="UniProtKB-ARBA"/>
</dbReference>
<dbReference type="RefSeq" id="WP_190914997.1">
    <property type="nucleotide sequence ID" value="NZ_JACXIZ010000010.1"/>
</dbReference>
<evidence type="ECO:0000256" key="1">
    <source>
        <dbReference type="ARBA" id="ARBA00004196"/>
    </source>
</evidence>
<keyword evidence="3" id="KW-0813">Transport</keyword>
<evidence type="ECO:0000256" key="5">
    <source>
        <dbReference type="SAM" id="SignalP"/>
    </source>
</evidence>
<dbReference type="GO" id="GO:0030288">
    <property type="term" value="C:outer membrane-bounded periplasmic space"/>
    <property type="evidence" value="ECO:0007669"/>
    <property type="project" value="TreeGrafter"/>
</dbReference>
<accession>A0A927BRU7</accession>
<dbReference type="InterPro" id="IPR002491">
    <property type="entry name" value="ABC_transptr_periplasmic_BD"/>
</dbReference>
<feature type="signal peptide" evidence="5">
    <location>
        <begin position="1"/>
        <end position="23"/>
    </location>
</feature>
<comment type="similarity">
    <text evidence="2">Belongs to the bacterial solute-binding protein 8 family.</text>
</comment>
<comment type="subcellular location">
    <subcellularLocation>
        <location evidence="1">Cell envelope</location>
    </subcellularLocation>
</comment>
<evidence type="ECO:0000256" key="3">
    <source>
        <dbReference type="ARBA" id="ARBA00022448"/>
    </source>
</evidence>
<dbReference type="PROSITE" id="PS50983">
    <property type="entry name" value="FE_B12_PBP"/>
    <property type="match status" value="1"/>
</dbReference>
<proteinExistence type="inferred from homology"/>
<evidence type="ECO:0000313" key="7">
    <source>
        <dbReference type="EMBL" id="MBD2844384.1"/>
    </source>
</evidence>
<evidence type="ECO:0000256" key="4">
    <source>
        <dbReference type="ARBA" id="ARBA00022729"/>
    </source>
</evidence>
<dbReference type="SUPFAM" id="SSF53807">
    <property type="entry name" value="Helical backbone' metal receptor"/>
    <property type="match status" value="1"/>
</dbReference>
<reference evidence="7" key="1">
    <citation type="submission" date="2020-09" db="EMBL/GenBank/DDBJ databases">
        <title>A novel bacterium of genus Paenibacillus, isolated from South China Sea.</title>
        <authorList>
            <person name="Huang H."/>
            <person name="Mo K."/>
            <person name="Hu Y."/>
        </authorList>
    </citation>
    <scope>NUCLEOTIDE SEQUENCE</scope>
    <source>
        <strain evidence="7">IB182496</strain>
    </source>
</reference>
<dbReference type="PANTHER" id="PTHR30532">
    <property type="entry name" value="IRON III DICITRATE-BINDING PERIPLASMIC PROTEIN"/>
    <property type="match status" value="1"/>
</dbReference>
<dbReference type="EMBL" id="JACXIZ010000010">
    <property type="protein sequence ID" value="MBD2844384.1"/>
    <property type="molecule type" value="Genomic_DNA"/>
</dbReference>
<evidence type="ECO:0000313" key="8">
    <source>
        <dbReference type="Proteomes" id="UP000621560"/>
    </source>
</evidence>
<feature type="chain" id="PRO_5039139039" evidence="5">
    <location>
        <begin position="24"/>
        <end position="334"/>
    </location>
</feature>
<name>A0A927BRU7_9BACL</name>
<dbReference type="PANTHER" id="PTHR30532:SF1">
    <property type="entry name" value="IRON(3+)-HYDROXAMATE-BINDING PROTEIN FHUD"/>
    <property type="match status" value="1"/>
</dbReference>
<dbReference type="InterPro" id="IPR051313">
    <property type="entry name" value="Bact_iron-sidero_bind"/>
</dbReference>
<evidence type="ECO:0000256" key="2">
    <source>
        <dbReference type="ARBA" id="ARBA00008814"/>
    </source>
</evidence>
<dbReference type="AlphaFoldDB" id="A0A927BRU7"/>
<comment type="caution">
    <text evidence="7">The sequence shown here is derived from an EMBL/GenBank/DDBJ whole genome shotgun (WGS) entry which is preliminary data.</text>
</comment>
<sequence length="334" mass="36951">MFRKMSIVLGVTLALLLVVAGCASNESVNEQTEAADNESKVPATTDEPQTRIVTDMFGEVEIPTNPERMIVTNTRYAEYMIELGIVPSGVLYVADVEPDYRLDYFANHGVELIEYPQYEQNYELLLTLNSDMIVAYGATVGDGIYEQLSKISPTVAVPGTIFMSDAMPALAAIFEREEQLESVTAAFTAKVEAAKAQLAPYAEGKTVLVLRVDPNQYRFLGSKSQGASELFYQQLGLQIPEVLKDGEAWFNPFSLEILPEINPDYIFIEKRVMEGGDSDQSWEDLMGNSLWKNLDAVKNNRVFPVGTKDLVQGEGPIGSAYLIDFIVESIISVK</sequence>
<dbReference type="Gene3D" id="3.40.50.1980">
    <property type="entry name" value="Nitrogenase molybdenum iron protein domain"/>
    <property type="match status" value="2"/>
</dbReference>